<evidence type="ECO:0000256" key="5">
    <source>
        <dbReference type="ARBA" id="ARBA00022741"/>
    </source>
</evidence>
<feature type="transmembrane region" description="Helical" evidence="9">
    <location>
        <begin position="354"/>
        <end position="374"/>
    </location>
</feature>
<evidence type="ECO:0000256" key="2">
    <source>
        <dbReference type="ARBA" id="ARBA00007127"/>
    </source>
</evidence>
<evidence type="ECO:0000256" key="6">
    <source>
        <dbReference type="ARBA" id="ARBA00022840"/>
    </source>
</evidence>
<evidence type="ECO:0000256" key="9">
    <source>
        <dbReference type="SAM" id="Phobius"/>
    </source>
</evidence>
<dbReference type="InterPro" id="IPR036259">
    <property type="entry name" value="MFS_trans_sf"/>
</dbReference>
<gene>
    <name evidence="10" type="ORF">AKJ09_02887</name>
</gene>
<dbReference type="GO" id="GO:0005471">
    <property type="term" value="F:ATP:ADP antiporter activity"/>
    <property type="evidence" value="ECO:0007669"/>
    <property type="project" value="InterPro"/>
</dbReference>
<keyword evidence="8 9" id="KW-0472">Membrane</keyword>
<dbReference type="KEGG" id="llu:AKJ09_02887"/>
<dbReference type="PANTHER" id="PTHR31187:SF1">
    <property type="entry name" value="ADP,ATP CARRIER PROTEIN 1"/>
    <property type="match status" value="1"/>
</dbReference>
<feature type="transmembrane region" description="Helical" evidence="9">
    <location>
        <begin position="380"/>
        <end position="402"/>
    </location>
</feature>
<dbReference type="InterPro" id="IPR011989">
    <property type="entry name" value="ARM-like"/>
</dbReference>
<accession>A0A0K1PRS2</accession>
<evidence type="ECO:0000256" key="3">
    <source>
        <dbReference type="ARBA" id="ARBA00022448"/>
    </source>
</evidence>
<dbReference type="RefSeq" id="WP_146647542.1">
    <property type="nucleotide sequence ID" value="NZ_CP012333.1"/>
</dbReference>
<keyword evidence="7 9" id="KW-1133">Transmembrane helix</keyword>
<dbReference type="InterPro" id="IPR011701">
    <property type="entry name" value="MFS"/>
</dbReference>
<feature type="transmembrane region" description="Helical" evidence="9">
    <location>
        <begin position="286"/>
        <end position="319"/>
    </location>
</feature>
<comment type="similarity">
    <text evidence="2">Belongs to the ADP/ATP translocase tlc family.</text>
</comment>
<dbReference type="EMBL" id="CP012333">
    <property type="protein sequence ID" value="AKU96223.1"/>
    <property type="molecule type" value="Genomic_DNA"/>
</dbReference>
<dbReference type="Gene3D" id="1.25.10.10">
    <property type="entry name" value="Leucine-rich Repeat Variant"/>
    <property type="match status" value="2"/>
</dbReference>
<reference evidence="10 11" key="1">
    <citation type="submission" date="2015-08" db="EMBL/GenBank/DDBJ databases">
        <authorList>
            <person name="Babu N.S."/>
            <person name="Beckwith C.J."/>
            <person name="Beseler K.G."/>
            <person name="Brison A."/>
            <person name="Carone J.V."/>
            <person name="Caskin T.P."/>
            <person name="Diamond M."/>
            <person name="Durham M.E."/>
            <person name="Foxe J.M."/>
            <person name="Go M."/>
            <person name="Henderson B.A."/>
            <person name="Jones I.B."/>
            <person name="McGettigan J.A."/>
            <person name="Micheletti S.J."/>
            <person name="Nasrallah M.E."/>
            <person name="Ortiz D."/>
            <person name="Piller C.R."/>
            <person name="Privatt S.R."/>
            <person name="Schneider S.L."/>
            <person name="Sharp S."/>
            <person name="Smith T.C."/>
            <person name="Stanton J.D."/>
            <person name="Ullery H.E."/>
            <person name="Wilson R.J."/>
            <person name="Serrano M.G."/>
            <person name="Buck G."/>
            <person name="Lee V."/>
            <person name="Wang Y."/>
            <person name="Carvalho R."/>
            <person name="Voegtly L."/>
            <person name="Shi R."/>
            <person name="Duckworth R."/>
            <person name="Johnson A."/>
            <person name="Loviza R."/>
            <person name="Walstead R."/>
            <person name="Shah Z."/>
            <person name="Kiflezghi M."/>
            <person name="Wade K."/>
            <person name="Ball S.L."/>
            <person name="Bradley K.W."/>
            <person name="Asai D.J."/>
            <person name="Bowman C.A."/>
            <person name="Russell D.A."/>
            <person name="Pope W.H."/>
            <person name="Jacobs-Sera D."/>
            <person name="Hendrix R.W."/>
            <person name="Hatfull G.F."/>
        </authorList>
    </citation>
    <scope>NUCLEOTIDE SEQUENCE [LARGE SCALE GENOMIC DNA]</scope>
    <source>
        <strain evidence="10 11">DSM 27648</strain>
    </source>
</reference>
<evidence type="ECO:0000256" key="8">
    <source>
        <dbReference type="ARBA" id="ARBA00023136"/>
    </source>
</evidence>
<dbReference type="AlphaFoldDB" id="A0A0K1PRS2"/>
<evidence type="ECO:0000256" key="7">
    <source>
        <dbReference type="ARBA" id="ARBA00022989"/>
    </source>
</evidence>
<dbReference type="Proteomes" id="UP000064967">
    <property type="component" value="Chromosome"/>
</dbReference>
<feature type="transmembrane region" description="Helical" evidence="9">
    <location>
        <begin position="142"/>
        <end position="164"/>
    </location>
</feature>
<feature type="transmembrane region" description="Helical" evidence="9">
    <location>
        <begin position="55"/>
        <end position="75"/>
    </location>
</feature>
<dbReference type="GO" id="GO:0005524">
    <property type="term" value="F:ATP binding"/>
    <property type="evidence" value="ECO:0007669"/>
    <property type="project" value="UniProtKB-KW"/>
</dbReference>
<feature type="transmembrane region" description="Helical" evidence="9">
    <location>
        <begin position="221"/>
        <end position="243"/>
    </location>
</feature>
<dbReference type="SUPFAM" id="SSF103473">
    <property type="entry name" value="MFS general substrate transporter"/>
    <property type="match status" value="1"/>
</dbReference>
<dbReference type="STRING" id="1391654.AKJ09_02887"/>
<dbReference type="Pfam" id="PF07690">
    <property type="entry name" value="MFS_1"/>
    <property type="match status" value="1"/>
</dbReference>
<protein>
    <submittedName>
        <fullName evidence="10">ATP/ADP translocase</fullName>
    </submittedName>
</protein>
<feature type="transmembrane region" description="Helical" evidence="9">
    <location>
        <begin position="263"/>
        <end position="279"/>
    </location>
</feature>
<dbReference type="PANTHER" id="PTHR31187">
    <property type="match status" value="1"/>
</dbReference>
<dbReference type="SUPFAM" id="SSF48371">
    <property type="entry name" value="ARM repeat"/>
    <property type="match status" value="1"/>
</dbReference>
<evidence type="ECO:0000313" key="11">
    <source>
        <dbReference type="Proteomes" id="UP000064967"/>
    </source>
</evidence>
<keyword evidence="11" id="KW-1185">Reference proteome</keyword>
<proteinExistence type="inferred from homology"/>
<evidence type="ECO:0000313" key="10">
    <source>
        <dbReference type="EMBL" id="AKU96223.1"/>
    </source>
</evidence>
<keyword evidence="6" id="KW-0067">ATP-binding</keyword>
<name>A0A0K1PRS2_9BACT</name>
<dbReference type="GO" id="GO:0016020">
    <property type="term" value="C:membrane"/>
    <property type="evidence" value="ECO:0007669"/>
    <property type="project" value="UniProtKB-SubCell"/>
</dbReference>
<keyword evidence="5" id="KW-0547">Nucleotide-binding</keyword>
<evidence type="ECO:0000256" key="1">
    <source>
        <dbReference type="ARBA" id="ARBA00004141"/>
    </source>
</evidence>
<dbReference type="InterPro" id="IPR004667">
    <property type="entry name" value="ADP_ATP_car_bac_type"/>
</dbReference>
<evidence type="ECO:0000256" key="4">
    <source>
        <dbReference type="ARBA" id="ARBA00022692"/>
    </source>
</evidence>
<dbReference type="OrthoDB" id="5511613at2"/>
<dbReference type="CDD" id="cd06174">
    <property type="entry name" value="MFS"/>
    <property type="match status" value="1"/>
</dbReference>
<sequence length="920" mass="99901">MLGFVWRFLDLRPGEKRSVVLSFSVLFLIISAHTTLETARDALFLTKLPPRDLNIVYVILAGLTFVVAYGSTWFADRIGRRNALICTLVVAAYVTTLLHFQAPTPRMAMALYLFCGLVGALLTPQFWMLAAQVFTVAQGRRLFGPIASGGVVGGVVGASVAALLLQVLPVTSLLLVASGLFILTALVLTLAPAERVAPQPTGEAARRERERRYQLFRENPFLARIAGLVAVSTAAVLVVDYLFKSTVARMVPAASMGDFFARYYALMNGLSLVVQLVLASRMIRRFGVIGAVGFMPFLLLGGGLSALLGSGVFLIVLGLKGIDGGLRYSLNRVATELLYLPLPKEVRERGKSFVDGVLSKVVQALTAVVLYYLAMQGLASARILAAIIAGLSALWLGTAITLRSRYLDLFRRALTKGSLDARAGVGELDLRSAELIVESMASADPATVIAAMDVLQIHHHTKLIPALVLYHDDSSVLIHALELFGASKRKDWYALAERLLQNPSEDVRIATVRALAKHGRLEPLRRAVDDANSRVHAYAAFHVAIQEAQTDLLEHPLIRAVLEVPGQFGLATRLGLLAAVSDAPDTRATSLLLAMTKRPEICADAEAMELMATAVAKLKEPQFVPIFVAHLGKRAGRDAIREALVAIGDRALTALSAALDDPTTDRSVRLHVPRTISRFGTQRAADILVDGLAVEKDGAVRFKLIRALGQLTAHFDVKIDRVGVEKEARRNLEEYLRLLAQHVALASSRDPKQVIAIDGASLLFGLLDDKLRQSMERAFRLLKLAHPQEDIQSVHTAALSSDRHARANASEFLDALLARRDQEALRALLRVVVDDANDEVRVDRAAELVPGLIRDHDQALAALIDDHDRPLAALAAYHAASLGKGELRDTAGAQGRRPSLLGIAERIFPEPQPNLRPNRA</sequence>
<keyword evidence="3" id="KW-0813">Transport</keyword>
<feature type="transmembrane region" description="Helical" evidence="9">
    <location>
        <begin position="108"/>
        <end position="130"/>
    </location>
</feature>
<feature type="transmembrane region" description="Helical" evidence="9">
    <location>
        <begin position="170"/>
        <end position="191"/>
    </location>
</feature>
<feature type="transmembrane region" description="Helical" evidence="9">
    <location>
        <begin position="82"/>
        <end position="102"/>
    </location>
</feature>
<keyword evidence="4 9" id="KW-0812">Transmembrane</keyword>
<dbReference type="InterPro" id="IPR016024">
    <property type="entry name" value="ARM-type_fold"/>
</dbReference>
<dbReference type="Gene3D" id="1.20.1250.20">
    <property type="entry name" value="MFS general substrate transporter like domains"/>
    <property type="match status" value="1"/>
</dbReference>
<organism evidence="10 11">
    <name type="scientific">Labilithrix luteola</name>
    <dbReference type="NCBI Taxonomy" id="1391654"/>
    <lineage>
        <taxon>Bacteria</taxon>
        <taxon>Pseudomonadati</taxon>
        <taxon>Myxococcota</taxon>
        <taxon>Polyangia</taxon>
        <taxon>Polyangiales</taxon>
        <taxon>Labilitrichaceae</taxon>
        <taxon>Labilithrix</taxon>
    </lineage>
</organism>
<comment type="subcellular location">
    <subcellularLocation>
        <location evidence="1">Membrane</location>
        <topology evidence="1">Multi-pass membrane protein</topology>
    </subcellularLocation>
</comment>